<feature type="region of interest" description="Disordered" evidence="1">
    <location>
        <begin position="58"/>
        <end position="99"/>
    </location>
</feature>
<accession>A0ABQ9XI79</accession>
<name>A0ABQ9XI79_9EUKA</name>
<gene>
    <name evidence="2" type="ORF">BLNAU_15188</name>
</gene>
<feature type="compositionally biased region" description="Basic and acidic residues" evidence="1">
    <location>
        <begin position="58"/>
        <end position="74"/>
    </location>
</feature>
<proteinExistence type="predicted"/>
<reference evidence="2 3" key="1">
    <citation type="journal article" date="2022" name="bioRxiv">
        <title>Genomics of Preaxostyla Flagellates Illuminates Evolutionary Transitions and the Path Towards Mitochondrial Loss.</title>
        <authorList>
            <person name="Novak L.V.F."/>
            <person name="Treitli S.C."/>
            <person name="Pyrih J."/>
            <person name="Halakuc P."/>
            <person name="Pipaliya S.V."/>
            <person name="Vacek V."/>
            <person name="Brzon O."/>
            <person name="Soukal P."/>
            <person name="Eme L."/>
            <person name="Dacks J.B."/>
            <person name="Karnkowska A."/>
            <person name="Elias M."/>
            <person name="Hampl V."/>
        </authorList>
    </citation>
    <scope>NUCLEOTIDE SEQUENCE [LARGE SCALE GENOMIC DNA]</scope>
    <source>
        <strain evidence="2">NAU3</strain>
        <tissue evidence="2">Gut</tissue>
    </source>
</reference>
<evidence type="ECO:0000313" key="2">
    <source>
        <dbReference type="EMBL" id="KAK2949885.1"/>
    </source>
</evidence>
<evidence type="ECO:0000256" key="1">
    <source>
        <dbReference type="SAM" id="MobiDB-lite"/>
    </source>
</evidence>
<comment type="caution">
    <text evidence="2">The sequence shown here is derived from an EMBL/GenBank/DDBJ whole genome shotgun (WGS) entry which is preliminary data.</text>
</comment>
<keyword evidence="3" id="KW-1185">Reference proteome</keyword>
<sequence length="99" mass="11958">MQKPTRRTFSLDVTAEPHPEVREAELNELLWTLGIAVWCSSSNTPHREREFSWKQWRDSHRPEKQRGCRRDTHIQRSRKSTCPHRTLHFTRTQRRNEPA</sequence>
<organism evidence="2 3">
    <name type="scientific">Blattamonas nauphoetae</name>
    <dbReference type="NCBI Taxonomy" id="2049346"/>
    <lineage>
        <taxon>Eukaryota</taxon>
        <taxon>Metamonada</taxon>
        <taxon>Preaxostyla</taxon>
        <taxon>Oxymonadida</taxon>
        <taxon>Blattamonas</taxon>
    </lineage>
</organism>
<feature type="compositionally biased region" description="Basic residues" evidence="1">
    <location>
        <begin position="75"/>
        <end position="93"/>
    </location>
</feature>
<dbReference type="EMBL" id="JARBJD010000147">
    <property type="protein sequence ID" value="KAK2949885.1"/>
    <property type="molecule type" value="Genomic_DNA"/>
</dbReference>
<dbReference type="Proteomes" id="UP001281761">
    <property type="component" value="Unassembled WGS sequence"/>
</dbReference>
<protein>
    <submittedName>
        <fullName evidence="2">Uncharacterized protein</fullName>
    </submittedName>
</protein>
<evidence type="ECO:0000313" key="3">
    <source>
        <dbReference type="Proteomes" id="UP001281761"/>
    </source>
</evidence>